<keyword evidence="2" id="KW-1185">Reference proteome</keyword>
<accession>A0A0L0FX49</accession>
<dbReference type="GeneID" id="25906765"/>
<gene>
    <name evidence="1" type="ORF">SARC_06261</name>
</gene>
<name>A0A0L0FX49_9EUKA</name>
<reference evidence="1 2" key="1">
    <citation type="submission" date="2011-02" db="EMBL/GenBank/DDBJ databases">
        <title>The Genome Sequence of Sphaeroforma arctica JP610.</title>
        <authorList>
            <consortium name="The Broad Institute Genome Sequencing Platform"/>
            <person name="Russ C."/>
            <person name="Cuomo C."/>
            <person name="Young S.K."/>
            <person name="Zeng Q."/>
            <person name="Gargeya S."/>
            <person name="Alvarado L."/>
            <person name="Berlin A."/>
            <person name="Chapman S.B."/>
            <person name="Chen Z."/>
            <person name="Freedman E."/>
            <person name="Gellesch M."/>
            <person name="Goldberg J."/>
            <person name="Griggs A."/>
            <person name="Gujja S."/>
            <person name="Heilman E."/>
            <person name="Heiman D."/>
            <person name="Howarth C."/>
            <person name="Mehta T."/>
            <person name="Neiman D."/>
            <person name="Pearson M."/>
            <person name="Roberts A."/>
            <person name="Saif S."/>
            <person name="Shea T."/>
            <person name="Shenoy N."/>
            <person name="Sisk P."/>
            <person name="Stolte C."/>
            <person name="Sykes S."/>
            <person name="White J."/>
            <person name="Yandava C."/>
            <person name="Burger G."/>
            <person name="Gray M.W."/>
            <person name="Holland P.W.H."/>
            <person name="King N."/>
            <person name="Lang F.B.F."/>
            <person name="Roger A.J."/>
            <person name="Ruiz-Trillo I."/>
            <person name="Haas B."/>
            <person name="Nusbaum C."/>
            <person name="Birren B."/>
        </authorList>
    </citation>
    <scope>NUCLEOTIDE SEQUENCE [LARGE SCALE GENOMIC DNA]</scope>
    <source>
        <strain evidence="1 2">JP610</strain>
    </source>
</reference>
<protein>
    <submittedName>
        <fullName evidence="1">Uncharacterized protein</fullName>
    </submittedName>
</protein>
<organism evidence="1 2">
    <name type="scientific">Sphaeroforma arctica JP610</name>
    <dbReference type="NCBI Taxonomy" id="667725"/>
    <lineage>
        <taxon>Eukaryota</taxon>
        <taxon>Ichthyosporea</taxon>
        <taxon>Ichthyophonida</taxon>
        <taxon>Sphaeroforma</taxon>
    </lineage>
</organism>
<proteinExistence type="predicted"/>
<dbReference type="EMBL" id="KQ242035">
    <property type="protein sequence ID" value="KNC81420.1"/>
    <property type="molecule type" value="Genomic_DNA"/>
</dbReference>
<evidence type="ECO:0000313" key="2">
    <source>
        <dbReference type="Proteomes" id="UP000054560"/>
    </source>
</evidence>
<evidence type="ECO:0000313" key="1">
    <source>
        <dbReference type="EMBL" id="KNC81420.1"/>
    </source>
</evidence>
<dbReference type="Proteomes" id="UP000054560">
    <property type="component" value="Unassembled WGS sequence"/>
</dbReference>
<dbReference type="RefSeq" id="XP_014155322.1">
    <property type="nucleotide sequence ID" value="XM_014299847.1"/>
</dbReference>
<sequence length="219" mass="25806">MAARGLIEEDEYQEHDFQHYYYLEDDQLNTKVIQVILDPVDTNGAGDSDRPRNEITSGDWSEFPYQITSDEEDHDFVFRFKFRTENEIDTGGCALHVFQLFDDHNPNAVLGFSDDNDLVFWSPSRELFEKVIIPYEWEQWLDIEIRFSYGSESYFDISVMDLDGDLIMSAKNDIGEYHIQDFQKVKFGLYQIDEKAPPMTFKTRYTDMELSTDDGIYDR</sequence>
<dbReference type="AlphaFoldDB" id="A0A0L0FX49"/>